<dbReference type="AlphaFoldDB" id="A0A517VWX6"/>
<dbReference type="EMBL" id="CP037920">
    <property type="protein sequence ID" value="QDT97498.1"/>
    <property type="molecule type" value="Genomic_DNA"/>
</dbReference>
<proteinExistence type="predicted"/>
<dbReference type="KEGG" id="gaw:V144x_29730"/>
<gene>
    <name evidence="1" type="ORF">V144x_29730</name>
</gene>
<evidence type="ECO:0008006" key="3">
    <source>
        <dbReference type="Google" id="ProtNLM"/>
    </source>
</evidence>
<dbReference type="RefSeq" id="WP_144985842.1">
    <property type="nucleotide sequence ID" value="NZ_CP037920.1"/>
</dbReference>
<dbReference type="Proteomes" id="UP000318704">
    <property type="component" value="Chromosome"/>
</dbReference>
<protein>
    <recommendedName>
        <fullName evidence="3">Nickel uptake substrate-specific transmembrane region</fullName>
    </recommendedName>
</protein>
<evidence type="ECO:0000313" key="2">
    <source>
        <dbReference type="Proteomes" id="UP000318704"/>
    </source>
</evidence>
<sequence length="154" mass="16606">MKHQGSRLQILKCSFFIAPFLSVLLVGCGGNEKPETTLVSGLVTLDGKPLSKGTVTFQSKSRGEGTLNRPAIGQIDENGRVQLSTFEEGDGVLPGNYTVVITAFDNDPSVEEYAAGAQRKSLIPEKYSNPLTSGLEAVVTEGENEFTFDLHQKK</sequence>
<accession>A0A517VWX6</accession>
<reference evidence="1 2" key="1">
    <citation type="submission" date="2019-03" db="EMBL/GenBank/DDBJ databases">
        <title>Deep-cultivation of Planctomycetes and their phenomic and genomic characterization uncovers novel biology.</title>
        <authorList>
            <person name="Wiegand S."/>
            <person name="Jogler M."/>
            <person name="Boedeker C."/>
            <person name="Pinto D."/>
            <person name="Vollmers J."/>
            <person name="Rivas-Marin E."/>
            <person name="Kohn T."/>
            <person name="Peeters S.H."/>
            <person name="Heuer A."/>
            <person name="Rast P."/>
            <person name="Oberbeckmann S."/>
            <person name="Bunk B."/>
            <person name="Jeske O."/>
            <person name="Meyerdierks A."/>
            <person name="Storesund J.E."/>
            <person name="Kallscheuer N."/>
            <person name="Luecker S."/>
            <person name="Lage O.M."/>
            <person name="Pohl T."/>
            <person name="Merkel B.J."/>
            <person name="Hornburger P."/>
            <person name="Mueller R.-W."/>
            <person name="Bruemmer F."/>
            <person name="Labrenz M."/>
            <person name="Spormann A.M."/>
            <person name="Op den Camp H."/>
            <person name="Overmann J."/>
            <person name="Amann R."/>
            <person name="Jetten M.S.M."/>
            <person name="Mascher T."/>
            <person name="Medema M.H."/>
            <person name="Devos D.P."/>
            <person name="Kaster A.-K."/>
            <person name="Ovreas L."/>
            <person name="Rohde M."/>
            <person name="Galperin M.Y."/>
            <person name="Jogler C."/>
        </authorList>
    </citation>
    <scope>NUCLEOTIDE SEQUENCE [LARGE SCALE GENOMIC DNA]</scope>
    <source>
        <strain evidence="1 2">V144</strain>
    </source>
</reference>
<evidence type="ECO:0000313" key="1">
    <source>
        <dbReference type="EMBL" id="QDT97498.1"/>
    </source>
</evidence>
<name>A0A517VWX6_9PLAN</name>
<organism evidence="1 2">
    <name type="scientific">Gimesia aquarii</name>
    <dbReference type="NCBI Taxonomy" id="2527964"/>
    <lineage>
        <taxon>Bacteria</taxon>
        <taxon>Pseudomonadati</taxon>
        <taxon>Planctomycetota</taxon>
        <taxon>Planctomycetia</taxon>
        <taxon>Planctomycetales</taxon>
        <taxon>Planctomycetaceae</taxon>
        <taxon>Gimesia</taxon>
    </lineage>
</organism>
<dbReference type="PROSITE" id="PS51257">
    <property type="entry name" value="PROKAR_LIPOPROTEIN"/>
    <property type="match status" value="1"/>
</dbReference>